<evidence type="ECO:0000256" key="1">
    <source>
        <dbReference type="SAM" id="MobiDB-lite"/>
    </source>
</evidence>
<dbReference type="Proteomes" id="UP001243989">
    <property type="component" value="Unassembled WGS sequence"/>
</dbReference>
<comment type="caution">
    <text evidence="2">The sequence shown here is derived from an EMBL/GenBank/DDBJ whole genome shotgun (WGS) entry which is preliminary data.</text>
</comment>
<protein>
    <submittedName>
        <fullName evidence="2">Uncharacterized protein</fullName>
    </submittedName>
</protein>
<dbReference type="EMBL" id="JAHMHQ010000013">
    <property type="protein sequence ID" value="KAK1635311.1"/>
    <property type="molecule type" value="Genomic_DNA"/>
</dbReference>
<sequence>MPAKAARTARRGQGNQSANQQPQDAASNISQGSSVTGAQQPQGAAGINVGSLAPDQQPQENAVDDNASTATSRKRKAPENEDSDEAVKRKQNMSSQKDAADWKPGWKKALA</sequence>
<evidence type="ECO:0000313" key="2">
    <source>
        <dbReference type="EMBL" id="KAK1635311.1"/>
    </source>
</evidence>
<accession>A0AAI9ZNM2</accession>
<keyword evidence="3" id="KW-1185">Reference proteome</keyword>
<name>A0AAI9ZNM2_9PEZI</name>
<reference evidence="2" key="1">
    <citation type="submission" date="2021-06" db="EMBL/GenBank/DDBJ databases">
        <title>Comparative genomics, transcriptomics and evolutionary studies reveal genomic signatures of adaptation to plant cell wall in hemibiotrophic fungi.</title>
        <authorList>
            <consortium name="DOE Joint Genome Institute"/>
            <person name="Baroncelli R."/>
            <person name="Diaz J.F."/>
            <person name="Benocci T."/>
            <person name="Peng M."/>
            <person name="Battaglia E."/>
            <person name="Haridas S."/>
            <person name="Andreopoulos W."/>
            <person name="Labutti K."/>
            <person name="Pangilinan J."/>
            <person name="Floch G.L."/>
            <person name="Makela M.R."/>
            <person name="Henrissat B."/>
            <person name="Grigoriev I.V."/>
            <person name="Crouch J.A."/>
            <person name="De Vries R.P."/>
            <person name="Sukno S.A."/>
            <person name="Thon M.R."/>
        </authorList>
    </citation>
    <scope>NUCLEOTIDE SEQUENCE</scope>
    <source>
        <strain evidence="2">CBS 102054</strain>
    </source>
</reference>
<dbReference type="AlphaFoldDB" id="A0AAI9ZNM2"/>
<proteinExistence type="predicted"/>
<feature type="compositionally biased region" description="Polar residues" evidence="1">
    <location>
        <begin position="54"/>
        <end position="71"/>
    </location>
</feature>
<feature type="region of interest" description="Disordered" evidence="1">
    <location>
        <begin position="1"/>
        <end position="111"/>
    </location>
</feature>
<evidence type="ECO:0000313" key="3">
    <source>
        <dbReference type="Proteomes" id="UP001243989"/>
    </source>
</evidence>
<organism evidence="2 3">
    <name type="scientific">Colletotrichum phormii</name>
    <dbReference type="NCBI Taxonomy" id="359342"/>
    <lineage>
        <taxon>Eukaryota</taxon>
        <taxon>Fungi</taxon>
        <taxon>Dikarya</taxon>
        <taxon>Ascomycota</taxon>
        <taxon>Pezizomycotina</taxon>
        <taxon>Sordariomycetes</taxon>
        <taxon>Hypocreomycetidae</taxon>
        <taxon>Glomerellales</taxon>
        <taxon>Glomerellaceae</taxon>
        <taxon>Colletotrichum</taxon>
        <taxon>Colletotrichum acutatum species complex</taxon>
    </lineage>
</organism>
<gene>
    <name evidence="2" type="ORF">BDP81DRAFT_492061</name>
</gene>
<feature type="compositionally biased region" description="Polar residues" evidence="1">
    <location>
        <begin position="13"/>
        <end position="42"/>
    </location>
</feature>
<dbReference type="GeneID" id="85480184"/>
<dbReference type="RefSeq" id="XP_060443918.1">
    <property type="nucleotide sequence ID" value="XM_060595322.1"/>
</dbReference>